<dbReference type="ExpressionAtlas" id="A0A2K3MC51">
    <property type="expression patterns" value="baseline"/>
</dbReference>
<evidence type="ECO:0000256" key="1">
    <source>
        <dbReference type="ARBA" id="ARBA00022448"/>
    </source>
</evidence>
<dbReference type="SUPFAM" id="SSF47473">
    <property type="entry name" value="EF-hand"/>
    <property type="match status" value="1"/>
</dbReference>
<keyword evidence="6" id="KW-0851">Voltage-gated channel</keyword>
<evidence type="ECO:0000256" key="4">
    <source>
        <dbReference type="ARBA" id="ARBA00022737"/>
    </source>
</evidence>
<evidence type="ECO:0000256" key="3">
    <source>
        <dbReference type="ARBA" id="ARBA00022673"/>
    </source>
</evidence>
<dbReference type="PANTHER" id="PTHR46988:SF2">
    <property type="entry name" value="TWO PORE CALCIUM CHANNEL PROTEIN 1"/>
    <property type="match status" value="1"/>
</dbReference>
<evidence type="ECO:0000313" key="11">
    <source>
        <dbReference type="EMBL" id="PNX88353.1"/>
    </source>
</evidence>
<dbReference type="InterPro" id="IPR044581">
    <property type="entry name" value="TPC1_plant"/>
</dbReference>
<feature type="domain" description="EF-hand" evidence="10">
    <location>
        <begin position="6"/>
        <end position="41"/>
    </location>
</feature>
<dbReference type="PROSITE" id="PS50222">
    <property type="entry name" value="EF_HAND_2"/>
    <property type="match status" value="1"/>
</dbReference>
<feature type="transmembrane region" description="Helical" evidence="9">
    <location>
        <begin position="73"/>
        <end position="91"/>
    </location>
</feature>
<evidence type="ECO:0000259" key="10">
    <source>
        <dbReference type="PROSITE" id="PS50222"/>
    </source>
</evidence>
<keyword evidence="7" id="KW-0406">Ion transport</keyword>
<dbReference type="InterPro" id="IPR011992">
    <property type="entry name" value="EF-hand-dom_pair"/>
</dbReference>
<keyword evidence="9" id="KW-1133">Transmembrane helix</keyword>
<name>A0A2K3MC51_TRIPR</name>
<dbReference type="GO" id="GO:0034702">
    <property type="term" value="C:monoatomic ion channel complex"/>
    <property type="evidence" value="ECO:0007669"/>
    <property type="project" value="UniProtKB-KW"/>
</dbReference>
<dbReference type="PANTHER" id="PTHR46988">
    <property type="entry name" value="TWO PORE CALCIUM CHANNEL PROTEIN 1"/>
    <property type="match status" value="1"/>
</dbReference>
<dbReference type="InterPro" id="IPR002048">
    <property type="entry name" value="EF_hand_dom"/>
</dbReference>
<keyword evidence="5" id="KW-0106">Calcium</keyword>
<evidence type="ECO:0000256" key="7">
    <source>
        <dbReference type="ARBA" id="ARBA00023065"/>
    </source>
</evidence>
<keyword evidence="9" id="KW-0472">Membrane</keyword>
<evidence type="ECO:0000256" key="6">
    <source>
        <dbReference type="ARBA" id="ARBA00022882"/>
    </source>
</evidence>
<evidence type="ECO:0000256" key="2">
    <source>
        <dbReference type="ARBA" id="ARBA00022568"/>
    </source>
</evidence>
<proteinExistence type="predicted"/>
<accession>A0A2K3MC51</accession>
<keyword evidence="3" id="KW-0107">Calcium channel</keyword>
<dbReference type="AlphaFoldDB" id="A0A2K3MC51"/>
<keyword evidence="8" id="KW-0407">Ion channel</keyword>
<keyword evidence="2" id="KW-0109">Calcium transport</keyword>
<feature type="non-terminal residue" evidence="11">
    <location>
        <position position="1"/>
    </location>
</feature>
<dbReference type="GO" id="GO:0005774">
    <property type="term" value="C:vacuolar membrane"/>
    <property type="evidence" value="ECO:0007669"/>
    <property type="project" value="TreeGrafter"/>
</dbReference>
<keyword evidence="9" id="KW-0812">Transmembrane</keyword>
<gene>
    <name evidence="11" type="ORF">L195_g044456</name>
</gene>
<comment type="caution">
    <text evidence="11">The sequence shown here is derived from an EMBL/GenBank/DDBJ whole genome shotgun (WGS) entry which is preliminary data.</text>
</comment>
<dbReference type="GO" id="GO:0000325">
    <property type="term" value="C:plant-type vacuole"/>
    <property type="evidence" value="ECO:0007669"/>
    <property type="project" value="TreeGrafter"/>
</dbReference>
<dbReference type="GO" id="GO:0005245">
    <property type="term" value="F:voltage-gated calcium channel activity"/>
    <property type="evidence" value="ECO:0007669"/>
    <property type="project" value="InterPro"/>
</dbReference>
<feature type="transmembrane region" description="Helical" evidence="9">
    <location>
        <begin position="97"/>
        <end position="118"/>
    </location>
</feature>
<keyword evidence="4" id="KW-0677">Repeat</keyword>
<keyword evidence="1" id="KW-0813">Transport</keyword>
<evidence type="ECO:0000256" key="9">
    <source>
        <dbReference type="SAM" id="Phobius"/>
    </source>
</evidence>
<sequence>RTLPKISKEEFELIFDELDDTHDVKINKDEFADICNAIALRFQKEDVNSYFDYLGFYHSSTSKRLKAFVKSTMFGYIVTFVLILNLVAVIIETTFKWMIVLLMVIGTLPSPALMFMGIL</sequence>
<evidence type="ECO:0000313" key="12">
    <source>
        <dbReference type="Proteomes" id="UP000236291"/>
    </source>
</evidence>
<protein>
    <submittedName>
        <fullName evidence="11">Two pore calcium channel protein 1-like</fullName>
    </submittedName>
</protein>
<dbReference type="Proteomes" id="UP000236291">
    <property type="component" value="Unassembled WGS sequence"/>
</dbReference>
<evidence type="ECO:0000256" key="5">
    <source>
        <dbReference type="ARBA" id="ARBA00022837"/>
    </source>
</evidence>
<dbReference type="GO" id="GO:0005509">
    <property type="term" value="F:calcium ion binding"/>
    <property type="evidence" value="ECO:0007669"/>
    <property type="project" value="InterPro"/>
</dbReference>
<organism evidence="11 12">
    <name type="scientific">Trifolium pratense</name>
    <name type="common">Red clover</name>
    <dbReference type="NCBI Taxonomy" id="57577"/>
    <lineage>
        <taxon>Eukaryota</taxon>
        <taxon>Viridiplantae</taxon>
        <taxon>Streptophyta</taxon>
        <taxon>Embryophyta</taxon>
        <taxon>Tracheophyta</taxon>
        <taxon>Spermatophyta</taxon>
        <taxon>Magnoliopsida</taxon>
        <taxon>eudicotyledons</taxon>
        <taxon>Gunneridae</taxon>
        <taxon>Pentapetalae</taxon>
        <taxon>rosids</taxon>
        <taxon>fabids</taxon>
        <taxon>Fabales</taxon>
        <taxon>Fabaceae</taxon>
        <taxon>Papilionoideae</taxon>
        <taxon>50 kb inversion clade</taxon>
        <taxon>NPAAA clade</taxon>
        <taxon>Hologalegina</taxon>
        <taxon>IRL clade</taxon>
        <taxon>Trifolieae</taxon>
        <taxon>Trifolium</taxon>
    </lineage>
</organism>
<dbReference type="STRING" id="57577.A0A2K3MC51"/>
<reference evidence="11 12" key="2">
    <citation type="journal article" date="2017" name="Front. Plant Sci.">
        <title>Gene Classification and Mining of Molecular Markers Useful in Red Clover (Trifolium pratense) Breeding.</title>
        <authorList>
            <person name="Istvanek J."/>
            <person name="Dluhosova J."/>
            <person name="Dluhos P."/>
            <person name="Patkova L."/>
            <person name="Nedelnik J."/>
            <person name="Repkova J."/>
        </authorList>
    </citation>
    <scope>NUCLEOTIDE SEQUENCE [LARGE SCALE GENOMIC DNA]</scope>
    <source>
        <strain evidence="12">cv. Tatra</strain>
        <tissue evidence="11">Young leaves</tissue>
    </source>
</reference>
<dbReference type="EMBL" id="ASHM01056324">
    <property type="protein sequence ID" value="PNX88353.1"/>
    <property type="molecule type" value="Genomic_DNA"/>
</dbReference>
<reference evidence="11 12" key="1">
    <citation type="journal article" date="2014" name="Am. J. Bot.">
        <title>Genome assembly and annotation for red clover (Trifolium pratense; Fabaceae).</title>
        <authorList>
            <person name="Istvanek J."/>
            <person name="Jaros M."/>
            <person name="Krenek A."/>
            <person name="Repkova J."/>
        </authorList>
    </citation>
    <scope>NUCLEOTIDE SEQUENCE [LARGE SCALE GENOMIC DNA]</scope>
    <source>
        <strain evidence="12">cv. Tatra</strain>
        <tissue evidence="11">Young leaves</tissue>
    </source>
</reference>
<evidence type="ECO:0000256" key="8">
    <source>
        <dbReference type="ARBA" id="ARBA00023303"/>
    </source>
</evidence>